<evidence type="ECO:0000313" key="3">
    <source>
        <dbReference type="Proteomes" id="UP000188532"/>
    </source>
</evidence>
<dbReference type="AlphaFoldDB" id="A0A1V3XW18"/>
<accession>A0A1V3XW18</accession>
<reference evidence="3 4" key="1">
    <citation type="submission" date="2017-02" db="EMBL/GenBank/DDBJ databases">
        <title>Complete genome sequences of Mycobacterium kansasii strains isolated from rhesus macaques.</title>
        <authorList>
            <person name="Panda A."/>
            <person name="Nagaraj S."/>
            <person name="Zhao X."/>
            <person name="Tettelin H."/>
            <person name="Detolla L.J."/>
        </authorList>
    </citation>
    <scope>NUCLEOTIDE SEQUENCE [LARGE SCALE GENOMIC DNA]</scope>
    <source>
        <strain evidence="2 3">11-3469</strain>
        <strain evidence="1 4">11-3813</strain>
    </source>
</reference>
<gene>
    <name evidence="2" type="ORF">BZL29_1339</name>
    <name evidence="1" type="ORF">BZL30_0502</name>
</gene>
<dbReference type="EMBL" id="MVBN01000001">
    <property type="protein sequence ID" value="OOK83605.1"/>
    <property type="molecule type" value="Genomic_DNA"/>
</dbReference>
<comment type="caution">
    <text evidence="1">The sequence shown here is derived from an EMBL/GenBank/DDBJ whole genome shotgun (WGS) entry which is preliminary data.</text>
</comment>
<organism evidence="1 4">
    <name type="scientific">Mycobacterium kansasii</name>
    <dbReference type="NCBI Taxonomy" id="1768"/>
    <lineage>
        <taxon>Bacteria</taxon>
        <taxon>Bacillati</taxon>
        <taxon>Actinomycetota</taxon>
        <taxon>Actinomycetes</taxon>
        <taxon>Mycobacteriales</taxon>
        <taxon>Mycobacteriaceae</taxon>
        <taxon>Mycobacterium</taxon>
    </lineage>
</organism>
<evidence type="ECO:0000313" key="2">
    <source>
        <dbReference type="EMBL" id="OOK83605.1"/>
    </source>
</evidence>
<dbReference type="EMBL" id="MVBM01000001">
    <property type="protein sequence ID" value="OOK82701.1"/>
    <property type="molecule type" value="Genomic_DNA"/>
</dbReference>
<evidence type="ECO:0000313" key="4">
    <source>
        <dbReference type="Proteomes" id="UP000189229"/>
    </source>
</evidence>
<dbReference type="Proteomes" id="UP000188532">
    <property type="component" value="Unassembled WGS sequence"/>
</dbReference>
<sequence>MDSKVSAATHMRASKRQAPAIVVIPESYSQTPSRYRHFSE</sequence>
<proteinExistence type="predicted"/>
<dbReference type="Proteomes" id="UP000189229">
    <property type="component" value="Unassembled WGS sequence"/>
</dbReference>
<protein>
    <submittedName>
        <fullName evidence="1">Uncharacterized protein</fullName>
    </submittedName>
</protein>
<evidence type="ECO:0000313" key="1">
    <source>
        <dbReference type="EMBL" id="OOK82701.1"/>
    </source>
</evidence>
<name>A0A1V3XW18_MYCKA</name>